<dbReference type="SUPFAM" id="SSF55785">
    <property type="entry name" value="PYP-like sensor domain (PAS domain)"/>
    <property type="match status" value="2"/>
</dbReference>
<organism evidence="7 8">
    <name type="scientific">Solemya velesiana gill symbiont</name>
    <dbReference type="NCBI Taxonomy" id="1918948"/>
    <lineage>
        <taxon>Bacteria</taxon>
        <taxon>Pseudomonadati</taxon>
        <taxon>Pseudomonadota</taxon>
        <taxon>Gammaproteobacteria</taxon>
        <taxon>sulfur-oxidizing symbionts</taxon>
    </lineage>
</organism>
<dbReference type="InterPro" id="IPR000014">
    <property type="entry name" value="PAS"/>
</dbReference>
<evidence type="ECO:0000256" key="4">
    <source>
        <dbReference type="ARBA" id="ARBA00022679"/>
    </source>
</evidence>
<keyword evidence="3" id="KW-0597">Phosphoprotein</keyword>
<keyword evidence="8" id="KW-1185">Reference proteome</keyword>
<dbReference type="Gene3D" id="3.30.450.20">
    <property type="entry name" value="PAS domain"/>
    <property type="match status" value="2"/>
</dbReference>
<dbReference type="EC" id="2.7.13.3" evidence="2"/>
<evidence type="ECO:0000313" key="7">
    <source>
        <dbReference type="EMBL" id="OOZ35745.1"/>
    </source>
</evidence>
<evidence type="ECO:0000256" key="3">
    <source>
        <dbReference type="ARBA" id="ARBA00022553"/>
    </source>
</evidence>
<dbReference type="EMBL" id="MPRJ01000080">
    <property type="protein sequence ID" value="OOZ35745.1"/>
    <property type="molecule type" value="Genomic_DNA"/>
</dbReference>
<proteinExistence type="predicted"/>
<dbReference type="Pfam" id="PF08447">
    <property type="entry name" value="PAS_3"/>
    <property type="match status" value="1"/>
</dbReference>
<comment type="caution">
    <text evidence="7">The sequence shown here is derived from an EMBL/GenBank/DDBJ whole genome shotgun (WGS) entry which is preliminary data.</text>
</comment>
<dbReference type="GO" id="GO:0004673">
    <property type="term" value="F:protein histidine kinase activity"/>
    <property type="evidence" value="ECO:0007669"/>
    <property type="project" value="UniProtKB-EC"/>
</dbReference>
<dbReference type="Pfam" id="PF13426">
    <property type="entry name" value="PAS_9"/>
    <property type="match status" value="1"/>
</dbReference>
<dbReference type="InterPro" id="IPR052162">
    <property type="entry name" value="Sensor_kinase/Photoreceptor"/>
</dbReference>
<protein>
    <recommendedName>
        <fullName evidence="2">histidine kinase</fullName>
        <ecNumber evidence="2">2.7.13.3</ecNumber>
    </recommendedName>
</protein>
<dbReference type="InterPro" id="IPR035965">
    <property type="entry name" value="PAS-like_dom_sf"/>
</dbReference>
<dbReference type="Gene3D" id="2.10.70.100">
    <property type="match status" value="1"/>
</dbReference>
<keyword evidence="5" id="KW-0418">Kinase</keyword>
<sequence length="401" mass="46047">MGRISTYLSELDLEKEELPPLETRTSFALNREDEFDQVGDVINAMTEKLSLSHRELEKKVEERTARLRESETFLNDTGRVAKMGGWEVDVATKEVRWTTETYRIHEVPEDYKPPLDEAINFFHPDDSEKLTKAIEQAMDKGMPYDMEIRFITAKGRQLWTRTICAPEVVDGKTVKLKGMFQDITERKQAEERATRLGRIVERSLNEIYVFESESPKFIEVNHGARASLGFSMEELRSLTPLDIKPEFTPESFEEAISPLRLGDKEIIVFETVHQRKDGSLYNVEVHLQLMFEETPPVFVAIIQDTTERKRMQSMMVQTEKMMSVGALAAGMAHELNNSLGGILQGIQNVQRRIKPDLEKNQEIARELGGRPGKSVHLLRSTRDSQFHARGTRVWRTGSGYR</sequence>
<keyword evidence="4" id="KW-0808">Transferase</keyword>
<dbReference type="NCBIfam" id="TIGR00229">
    <property type="entry name" value="sensory_box"/>
    <property type="match status" value="2"/>
</dbReference>
<accession>A0A1T2KSA7</accession>
<reference evidence="7 8" key="1">
    <citation type="submission" date="2016-11" db="EMBL/GenBank/DDBJ databases">
        <title>Mixed transmission modes and dynamic genome evolution in an obligate animal-bacterial symbiosis.</title>
        <authorList>
            <person name="Russell S.L."/>
            <person name="Corbett-Detig R.B."/>
            <person name="Cavanaugh C.M."/>
        </authorList>
    </citation>
    <scope>NUCLEOTIDE SEQUENCE [LARGE SCALE GENOMIC DNA]</scope>
    <source>
        <strain evidence="7">Se-Cadez</strain>
    </source>
</reference>
<name>A0A1T2KSA7_9GAMM</name>
<evidence type="ECO:0000256" key="2">
    <source>
        <dbReference type="ARBA" id="ARBA00012438"/>
    </source>
</evidence>
<dbReference type="CDD" id="cd00130">
    <property type="entry name" value="PAS"/>
    <property type="match status" value="1"/>
</dbReference>
<dbReference type="PROSITE" id="PS50113">
    <property type="entry name" value="PAC"/>
    <property type="match status" value="1"/>
</dbReference>
<evidence type="ECO:0000256" key="1">
    <source>
        <dbReference type="ARBA" id="ARBA00000085"/>
    </source>
</evidence>
<gene>
    <name evidence="7" type="ORF">BOW51_10635</name>
</gene>
<dbReference type="PANTHER" id="PTHR43304">
    <property type="entry name" value="PHYTOCHROME-LIKE PROTEIN CPH1"/>
    <property type="match status" value="1"/>
</dbReference>
<dbReference type="InterPro" id="IPR001610">
    <property type="entry name" value="PAC"/>
</dbReference>
<dbReference type="SMART" id="SM00086">
    <property type="entry name" value="PAC"/>
    <property type="match status" value="2"/>
</dbReference>
<dbReference type="InterPro" id="IPR000700">
    <property type="entry name" value="PAS-assoc_C"/>
</dbReference>
<dbReference type="Proteomes" id="UP000190896">
    <property type="component" value="Unassembled WGS sequence"/>
</dbReference>
<evidence type="ECO:0000259" key="6">
    <source>
        <dbReference type="PROSITE" id="PS50113"/>
    </source>
</evidence>
<comment type="catalytic activity">
    <reaction evidence="1">
        <text>ATP + protein L-histidine = ADP + protein N-phospho-L-histidine.</text>
        <dbReference type="EC" id="2.7.13.3"/>
    </reaction>
</comment>
<evidence type="ECO:0000256" key="5">
    <source>
        <dbReference type="ARBA" id="ARBA00022777"/>
    </source>
</evidence>
<dbReference type="PANTHER" id="PTHR43304:SF1">
    <property type="entry name" value="PAC DOMAIN-CONTAINING PROTEIN"/>
    <property type="match status" value="1"/>
</dbReference>
<dbReference type="AlphaFoldDB" id="A0A1T2KSA7"/>
<dbReference type="InterPro" id="IPR013655">
    <property type="entry name" value="PAS_fold_3"/>
</dbReference>
<feature type="domain" description="PAC" evidence="6">
    <location>
        <begin position="144"/>
        <end position="195"/>
    </location>
</feature>
<evidence type="ECO:0000313" key="8">
    <source>
        <dbReference type="Proteomes" id="UP000190896"/>
    </source>
</evidence>
<dbReference type="Gene3D" id="1.10.287.130">
    <property type="match status" value="1"/>
</dbReference>